<reference evidence="1" key="1">
    <citation type="submission" date="2006-02" db="EMBL/GenBank/DDBJ databases">
        <title>Sampling the accessory genome of the Sinorhizobium genus by suppressive subtractive hybridization.</title>
        <authorList>
            <person name="Moulin L."/>
            <person name="Ghazoui Z."/>
            <person name="Young P."/>
        </authorList>
    </citation>
    <scope>NUCLEOTIDE SEQUENCE</scope>
    <source>
        <strain evidence="1">LMG21331</strain>
    </source>
</reference>
<dbReference type="EMBL" id="DQ403534">
    <property type="protein sequence ID" value="ABD75055.1"/>
    <property type="molecule type" value="Genomic_DNA"/>
</dbReference>
<accession>D1CTA1</accession>
<protein>
    <submittedName>
        <fullName evidence="1">Uncharacterized protein</fullName>
    </submittedName>
</protein>
<name>D1CTA1_ENSAD</name>
<feature type="non-terminal residue" evidence="1">
    <location>
        <position position="132"/>
    </location>
</feature>
<dbReference type="AlphaFoldDB" id="D1CTA1"/>
<evidence type="ECO:0000313" key="1">
    <source>
        <dbReference type="EMBL" id="ABD75055.1"/>
    </source>
</evidence>
<feature type="non-terminal residue" evidence="1">
    <location>
        <position position="1"/>
    </location>
</feature>
<sequence>LGDNCELGMVKRKAGNEESGLLRGAFTPRFPLLLRAFESKFANIFDFENLKPWTDDMVIDRRYDIAFHSNMKSDALEGTRQFTLPGAPLRECYEQDRLAILKLRDRLLAALEAGDRTFVYRRNPHSPQVEVK</sequence>
<proteinExistence type="predicted"/>
<organism evidence="1">
    <name type="scientific">Ensifer adhaerens</name>
    <name type="common">Sinorhizobium morelense</name>
    <dbReference type="NCBI Taxonomy" id="106592"/>
    <lineage>
        <taxon>Bacteria</taxon>
        <taxon>Pseudomonadati</taxon>
        <taxon>Pseudomonadota</taxon>
        <taxon>Alphaproteobacteria</taxon>
        <taxon>Hyphomicrobiales</taxon>
        <taxon>Rhizobiaceae</taxon>
        <taxon>Sinorhizobium/Ensifer group</taxon>
        <taxon>Ensifer</taxon>
    </lineage>
</organism>